<name>A0A0E9QDD2_ANGAN</name>
<reference evidence="1" key="2">
    <citation type="journal article" date="2015" name="Fish Shellfish Immunol.">
        <title>Early steps in the European eel (Anguilla anguilla)-Vibrio vulnificus interaction in the gills: Role of the RtxA13 toxin.</title>
        <authorList>
            <person name="Callol A."/>
            <person name="Pajuelo D."/>
            <person name="Ebbesson L."/>
            <person name="Teles M."/>
            <person name="MacKenzie S."/>
            <person name="Amaro C."/>
        </authorList>
    </citation>
    <scope>NUCLEOTIDE SEQUENCE</scope>
</reference>
<dbReference type="AlphaFoldDB" id="A0A0E9QDD2"/>
<dbReference type="EMBL" id="GBXM01093711">
    <property type="protein sequence ID" value="JAH14866.1"/>
    <property type="molecule type" value="Transcribed_RNA"/>
</dbReference>
<reference evidence="1" key="1">
    <citation type="submission" date="2014-11" db="EMBL/GenBank/DDBJ databases">
        <authorList>
            <person name="Amaro Gonzalez C."/>
        </authorList>
    </citation>
    <scope>NUCLEOTIDE SEQUENCE</scope>
</reference>
<accession>A0A0E9QDD2</accession>
<sequence length="18" mass="2167">MRLKVLHNKEITCTECFT</sequence>
<organism evidence="1">
    <name type="scientific">Anguilla anguilla</name>
    <name type="common">European freshwater eel</name>
    <name type="synonym">Muraena anguilla</name>
    <dbReference type="NCBI Taxonomy" id="7936"/>
    <lineage>
        <taxon>Eukaryota</taxon>
        <taxon>Metazoa</taxon>
        <taxon>Chordata</taxon>
        <taxon>Craniata</taxon>
        <taxon>Vertebrata</taxon>
        <taxon>Euteleostomi</taxon>
        <taxon>Actinopterygii</taxon>
        <taxon>Neopterygii</taxon>
        <taxon>Teleostei</taxon>
        <taxon>Anguilliformes</taxon>
        <taxon>Anguillidae</taxon>
        <taxon>Anguilla</taxon>
    </lineage>
</organism>
<proteinExistence type="predicted"/>
<evidence type="ECO:0000313" key="1">
    <source>
        <dbReference type="EMBL" id="JAH14866.1"/>
    </source>
</evidence>
<protein>
    <submittedName>
        <fullName evidence="1">Uncharacterized protein</fullName>
    </submittedName>
</protein>